<feature type="compositionally biased region" description="Basic and acidic residues" evidence="1">
    <location>
        <begin position="402"/>
        <end position="411"/>
    </location>
</feature>
<dbReference type="PANTHER" id="PTHR31751:SF7">
    <property type="entry name" value="THAP-TYPE DOMAIN-CONTAINING PROTEIN"/>
    <property type="match status" value="1"/>
</dbReference>
<accession>A0AAV7ZIJ1</accession>
<dbReference type="Proteomes" id="UP001146793">
    <property type="component" value="Unassembled WGS sequence"/>
</dbReference>
<name>A0AAV7ZIJ1_9EUKA</name>
<evidence type="ECO:0000313" key="3">
    <source>
        <dbReference type="Proteomes" id="UP001146793"/>
    </source>
</evidence>
<dbReference type="EMBL" id="JANTQA010000032">
    <property type="protein sequence ID" value="KAJ3440175.1"/>
    <property type="molecule type" value="Genomic_DNA"/>
</dbReference>
<reference evidence="2" key="1">
    <citation type="submission" date="2022-08" db="EMBL/GenBank/DDBJ databases">
        <title>Novel sulphate-reducing endosymbionts in the free-living metamonad Anaeramoeba.</title>
        <authorList>
            <person name="Jerlstrom-Hultqvist J."/>
            <person name="Cepicka I."/>
            <person name="Gallot-Lavallee L."/>
            <person name="Salas-Leiva D."/>
            <person name="Curtis B.A."/>
            <person name="Zahonova K."/>
            <person name="Pipaliya S."/>
            <person name="Dacks J."/>
            <person name="Roger A.J."/>
        </authorList>
    </citation>
    <scope>NUCLEOTIDE SEQUENCE</scope>
    <source>
        <strain evidence="2">Busselton2</strain>
    </source>
</reference>
<comment type="caution">
    <text evidence="2">The sequence shown here is derived from an EMBL/GenBank/DDBJ whole genome shotgun (WGS) entry which is preliminary data.</text>
</comment>
<sequence>MNSNCVSKMDLKVATSIFLSGLGYCEYIRLFSMLFEEDSLMCSNTFYSLQRSYIIPTIKEIWKRHQKFLIQKIQQSLQSYVDGRWSRSQKEKGIAEYLTEVLIDSVTHLVLGIETLCKDEKEEGKGNEEAQCLLKILESSPIKDLKINELICDENKSVIKRIKEAKLPLEISLCIGHKGNTVRKKWKTKCKLKKTLSKNQLTKQGKKRKKPLYVYTHRHLEDLCKKIETHFKVSCSFANNEKEFIKIWVNFSKHHFGNHKNCFELCQSNCLQKERKEPLLKTFADYLKCHNVQMEIYKEIIKQNIDSFLTQRQTSIVESFNSALNLWCPKKKHFDKEVYIARTYLAALNWNFNLLSGNPKRFVINKQLERKITNKTLESLEKYHFYGDKNETDLVIEEENNSQEKKEEKSNKLAKKRRRKNKRKKEKEEDTRNEKVNMAGELDQNF</sequence>
<feature type="region of interest" description="Disordered" evidence="1">
    <location>
        <begin position="396"/>
        <end position="446"/>
    </location>
</feature>
<organism evidence="2 3">
    <name type="scientific">Anaeramoeba flamelloides</name>
    <dbReference type="NCBI Taxonomy" id="1746091"/>
    <lineage>
        <taxon>Eukaryota</taxon>
        <taxon>Metamonada</taxon>
        <taxon>Anaeramoebidae</taxon>
        <taxon>Anaeramoeba</taxon>
    </lineage>
</organism>
<feature type="compositionally biased region" description="Basic residues" evidence="1">
    <location>
        <begin position="412"/>
        <end position="425"/>
    </location>
</feature>
<dbReference type="PANTHER" id="PTHR31751">
    <property type="entry name" value="SI:CH211-108C17.2-RELATED-RELATED"/>
    <property type="match status" value="1"/>
</dbReference>
<feature type="compositionally biased region" description="Basic and acidic residues" evidence="1">
    <location>
        <begin position="426"/>
        <end position="435"/>
    </location>
</feature>
<protein>
    <submittedName>
        <fullName evidence="2">Uncharacterized protein</fullName>
    </submittedName>
</protein>
<evidence type="ECO:0000256" key="1">
    <source>
        <dbReference type="SAM" id="MobiDB-lite"/>
    </source>
</evidence>
<dbReference type="AlphaFoldDB" id="A0AAV7ZIJ1"/>
<gene>
    <name evidence="2" type="ORF">M0812_16228</name>
</gene>
<evidence type="ECO:0000313" key="2">
    <source>
        <dbReference type="EMBL" id="KAJ3440175.1"/>
    </source>
</evidence>
<proteinExistence type="predicted"/>